<dbReference type="Gene3D" id="3.40.50.1820">
    <property type="entry name" value="alpha/beta hydrolase"/>
    <property type="match status" value="1"/>
</dbReference>
<evidence type="ECO:0000313" key="5">
    <source>
        <dbReference type="Proteomes" id="UP001055091"/>
    </source>
</evidence>
<dbReference type="GO" id="GO:0016787">
    <property type="term" value="F:hydrolase activity"/>
    <property type="evidence" value="ECO:0007669"/>
    <property type="project" value="UniProtKB-KW"/>
</dbReference>
<dbReference type="EMBL" id="BQNJ01000002">
    <property type="protein sequence ID" value="GKH04253.1"/>
    <property type="molecule type" value="Genomic_DNA"/>
</dbReference>
<feature type="transmembrane region" description="Helical" evidence="2">
    <location>
        <begin position="38"/>
        <end position="58"/>
    </location>
</feature>
<dbReference type="InterPro" id="IPR029058">
    <property type="entry name" value="AB_hydrolase_fold"/>
</dbReference>
<accession>A0AA37N5Q1</accession>
<evidence type="ECO:0000313" key="4">
    <source>
        <dbReference type="EMBL" id="GKH04253.1"/>
    </source>
</evidence>
<dbReference type="InterPro" id="IPR007751">
    <property type="entry name" value="DUF676_lipase-like"/>
</dbReference>
<evidence type="ECO:0000256" key="2">
    <source>
        <dbReference type="SAM" id="Phobius"/>
    </source>
</evidence>
<dbReference type="AlphaFoldDB" id="A0AA37N5Q1"/>
<reference evidence="4" key="1">
    <citation type="submission" date="2022-01" db="EMBL/GenBank/DDBJ databases">
        <title>Novel bile acid biosynthetic pathways are enriched in the microbiome of centenarians.</title>
        <authorList>
            <person name="Sato Y."/>
            <person name="Atarashi K."/>
            <person name="Plichta R.D."/>
            <person name="Arai Y."/>
            <person name="Sasajima S."/>
            <person name="Kearney M.S."/>
            <person name="Suda W."/>
            <person name="Takeshita K."/>
            <person name="Sasaki T."/>
            <person name="Okamoto S."/>
            <person name="Skelly N.A."/>
            <person name="Okamura Y."/>
            <person name="Vlamakis H."/>
            <person name="Li Y."/>
            <person name="Tanoue T."/>
            <person name="Takei H."/>
            <person name="Nittono H."/>
            <person name="Narushima S."/>
            <person name="Irie J."/>
            <person name="Itoh H."/>
            <person name="Moriya K."/>
            <person name="Sugiura Y."/>
            <person name="Suematsu M."/>
            <person name="Moritoki N."/>
            <person name="Shibata S."/>
            <person name="Littman R.D."/>
            <person name="Fischbach A.M."/>
            <person name="Uwamino Y."/>
            <person name="Inoue T."/>
            <person name="Honda A."/>
            <person name="Hattori M."/>
            <person name="Murai T."/>
            <person name="Xavier J.R."/>
            <person name="Hirose N."/>
            <person name="Honda K."/>
        </authorList>
    </citation>
    <scope>NUCLEOTIDE SEQUENCE</scope>
    <source>
        <strain evidence="4">CE91-St55</strain>
    </source>
</reference>
<dbReference type="Pfam" id="PF05057">
    <property type="entry name" value="DUF676"/>
    <property type="match status" value="1"/>
</dbReference>
<feature type="domain" description="DUF676" evidence="3">
    <location>
        <begin position="256"/>
        <end position="344"/>
    </location>
</feature>
<name>A0AA37N5Q1_9FIRM</name>
<comment type="caution">
    <text evidence="4">The sequence shown here is derived from an EMBL/GenBank/DDBJ whole genome shotgun (WGS) entry which is preliminary data.</text>
</comment>
<keyword evidence="2" id="KW-0812">Transmembrane</keyword>
<feature type="region of interest" description="Disordered" evidence="1">
    <location>
        <begin position="1"/>
        <end position="21"/>
    </location>
</feature>
<evidence type="ECO:0000259" key="3">
    <source>
        <dbReference type="Pfam" id="PF05057"/>
    </source>
</evidence>
<feature type="transmembrane region" description="Helical" evidence="2">
    <location>
        <begin position="143"/>
        <end position="164"/>
    </location>
</feature>
<dbReference type="SUPFAM" id="SSF53474">
    <property type="entry name" value="alpha/beta-Hydrolases"/>
    <property type="match status" value="1"/>
</dbReference>
<feature type="transmembrane region" description="Helical" evidence="2">
    <location>
        <begin position="184"/>
        <end position="204"/>
    </location>
</feature>
<proteinExistence type="predicted"/>
<dbReference type="PANTHER" id="PTHR11440">
    <property type="entry name" value="LECITHIN-CHOLESTEROL ACYLTRANSFERASE-RELATED"/>
    <property type="match status" value="1"/>
</dbReference>
<keyword evidence="2" id="KW-0472">Membrane</keyword>
<keyword evidence="2" id="KW-1133">Transmembrane helix</keyword>
<organism evidence="4 5">
    <name type="scientific">Hungatella hathewayi</name>
    <dbReference type="NCBI Taxonomy" id="154046"/>
    <lineage>
        <taxon>Bacteria</taxon>
        <taxon>Bacillati</taxon>
        <taxon>Bacillota</taxon>
        <taxon>Clostridia</taxon>
        <taxon>Lachnospirales</taxon>
        <taxon>Lachnospiraceae</taxon>
        <taxon>Hungatella</taxon>
    </lineage>
</organism>
<protein>
    <submittedName>
        <fullName evidence="4">Alpha/beta hydrolase</fullName>
    </submittedName>
</protein>
<gene>
    <name evidence="4" type="ORF">CE91St55_62340</name>
</gene>
<feature type="transmembrane region" description="Helical" evidence="2">
    <location>
        <begin position="70"/>
        <end position="88"/>
    </location>
</feature>
<keyword evidence="4" id="KW-0378">Hydrolase</keyword>
<dbReference type="Proteomes" id="UP001055091">
    <property type="component" value="Unassembled WGS sequence"/>
</dbReference>
<evidence type="ECO:0000256" key="1">
    <source>
        <dbReference type="SAM" id="MobiDB-lite"/>
    </source>
</evidence>
<feature type="transmembrane region" description="Helical" evidence="2">
    <location>
        <begin position="109"/>
        <end position="131"/>
    </location>
</feature>
<sequence length="491" mass="55034">MSERAFGQPVNTVNGLDRKRKKREGGKLVKAKKVLKRLYLGVMIAAVSNLPLLVYGMFTGRLLEETVPAQPAAAVMGAIFLSICWLYFNIRPYRDRNHAGLRLVIMRGGCTLGFAAIYGIAVQCLVIMILYPRLLHGNADAAGWPAGILIGNTVFAAAALLVLLWNGILRMYLTSARLRVRMRVLMLLAMWIPVVNLAVLIHAMRLVRAEYDYACYKEAVRSTRAESDLCRTKYPLIMVHGIGFRDLHYFNYWGRIPRELVRYGASVYYGNQEALGTIACNAEDIRKKILEVVEETGCEKVNIIAHSKGGLDARYAISKLGMAPYTASLTTVSTPHHGCRFVDYAIRLPEGLYRLVARCFDRTFSRFGDKNPDFYTATHQFSTASSRAFNESVSDVPGVFYQSYASKMRDCFSDPLLWIPYCLIKPLEGDNDGLVSTESARWGEFRTVFASSGHRGISHGDMIDLKREDYKGFDVVECYVQIVSELAGKGF</sequence>